<gene>
    <name evidence="1" type="ORF">SAMN06265222_110161</name>
</gene>
<sequence>MFSLRHLLSIAYLFVGVTSALSIVVAEQPTVELGSAGLLFPSAVERWRSAEEQLVRGVIKAEVFRERLLKPTATHETGVGAVADLVSDFQKQTRPGEEPLSPLRQNVQAFDVSGDRLIAQVRGDNDLSPDVFDSFDGCWFGRWDQIHVNHEWRPSDRYSPPKSIASQQPSIESLQYAWVGNGFGWNYLSARDGNAKHNYILGMVYYFSGSNYHDITEEKPHVGFADGPTRLIWITESEIYLEEAFPHSLTGDPDHYVITGLRHDLFGESPSVFPTAVQATYTRDPENRPSFQQIIWK</sequence>
<reference evidence="1 2" key="1">
    <citation type="submission" date="2017-05" db="EMBL/GenBank/DDBJ databases">
        <authorList>
            <person name="Varghese N."/>
            <person name="Submissions S."/>
        </authorList>
    </citation>
    <scope>NUCLEOTIDE SEQUENCE [LARGE SCALE GENOMIC DNA]</scope>
    <source>
        <strain evidence="1 2">DSM 25457</strain>
    </source>
</reference>
<evidence type="ECO:0008006" key="3">
    <source>
        <dbReference type="Google" id="ProtNLM"/>
    </source>
</evidence>
<comment type="caution">
    <text evidence="1">The sequence shown here is derived from an EMBL/GenBank/DDBJ whole genome shotgun (WGS) entry which is preliminary data.</text>
</comment>
<dbReference type="Proteomes" id="UP001158067">
    <property type="component" value="Unassembled WGS sequence"/>
</dbReference>
<evidence type="ECO:0000313" key="2">
    <source>
        <dbReference type="Proteomes" id="UP001158067"/>
    </source>
</evidence>
<evidence type="ECO:0000313" key="1">
    <source>
        <dbReference type="EMBL" id="SMP67387.1"/>
    </source>
</evidence>
<dbReference type="EMBL" id="FXUG01000010">
    <property type="protein sequence ID" value="SMP67387.1"/>
    <property type="molecule type" value="Genomic_DNA"/>
</dbReference>
<name>A0ABY1QEV2_9BACT</name>
<keyword evidence="2" id="KW-1185">Reference proteome</keyword>
<protein>
    <recommendedName>
        <fullName evidence="3">Secreted protein</fullName>
    </recommendedName>
</protein>
<organism evidence="1 2">
    <name type="scientific">Neorhodopirellula lusitana</name>
    <dbReference type="NCBI Taxonomy" id="445327"/>
    <lineage>
        <taxon>Bacteria</taxon>
        <taxon>Pseudomonadati</taxon>
        <taxon>Planctomycetota</taxon>
        <taxon>Planctomycetia</taxon>
        <taxon>Pirellulales</taxon>
        <taxon>Pirellulaceae</taxon>
        <taxon>Neorhodopirellula</taxon>
    </lineage>
</organism>
<accession>A0ABY1QEV2</accession>
<proteinExistence type="predicted"/>